<keyword evidence="4" id="KW-0808">Transferase</keyword>
<gene>
    <name evidence="12" type="ORF">BKP45_08465</name>
</gene>
<reference evidence="12 13" key="1">
    <citation type="submission" date="2016-10" db="EMBL/GenBank/DDBJ databases">
        <title>Draft genome sequences of four alkaliphilic bacteria belonging to the Anaerobacillus genus.</title>
        <authorList>
            <person name="Bassil N.M."/>
            <person name="Lloyd J.R."/>
        </authorList>
    </citation>
    <scope>NUCLEOTIDE SEQUENCE [LARGE SCALE GENOMIC DNA]</scope>
    <source>
        <strain evidence="12 13">DSM 22531</strain>
    </source>
</reference>
<dbReference type="PRINTS" id="PR00344">
    <property type="entry name" value="BCTRLSENSOR"/>
</dbReference>
<feature type="domain" description="Histidine kinase" evidence="9">
    <location>
        <begin position="254"/>
        <end position="458"/>
    </location>
</feature>
<evidence type="ECO:0000259" key="9">
    <source>
        <dbReference type="PROSITE" id="PS50109"/>
    </source>
</evidence>
<dbReference type="EC" id="2.7.13.3" evidence="2"/>
<dbReference type="Gene3D" id="3.30.450.20">
    <property type="entry name" value="PAS domain"/>
    <property type="match status" value="2"/>
</dbReference>
<dbReference type="GO" id="GO:0006355">
    <property type="term" value="P:regulation of DNA-templated transcription"/>
    <property type="evidence" value="ECO:0007669"/>
    <property type="project" value="InterPro"/>
</dbReference>
<evidence type="ECO:0000256" key="3">
    <source>
        <dbReference type="ARBA" id="ARBA00022553"/>
    </source>
</evidence>
<dbReference type="SMART" id="SM00388">
    <property type="entry name" value="HisKA"/>
    <property type="match status" value="1"/>
</dbReference>
<keyword evidence="7" id="KW-0067">ATP-binding</keyword>
<dbReference type="RefSeq" id="WP_071389290.1">
    <property type="nucleotide sequence ID" value="NZ_MLQS01000007.1"/>
</dbReference>
<dbReference type="InterPro" id="IPR003594">
    <property type="entry name" value="HATPase_dom"/>
</dbReference>
<dbReference type="SUPFAM" id="SSF47384">
    <property type="entry name" value="Homodimeric domain of signal transducing histidine kinase"/>
    <property type="match status" value="1"/>
</dbReference>
<evidence type="ECO:0000256" key="1">
    <source>
        <dbReference type="ARBA" id="ARBA00000085"/>
    </source>
</evidence>
<dbReference type="SUPFAM" id="SSF55874">
    <property type="entry name" value="ATPase domain of HSP90 chaperone/DNA topoisomerase II/histidine kinase"/>
    <property type="match status" value="1"/>
</dbReference>
<dbReference type="CDD" id="cd00130">
    <property type="entry name" value="PAS"/>
    <property type="match status" value="2"/>
</dbReference>
<dbReference type="InterPro" id="IPR035965">
    <property type="entry name" value="PAS-like_dom_sf"/>
</dbReference>
<evidence type="ECO:0000256" key="8">
    <source>
        <dbReference type="ARBA" id="ARBA00023012"/>
    </source>
</evidence>
<dbReference type="Pfam" id="PF00512">
    <property type="entry name" value="HisKA"/>
    <property type="match status" value="1"/>
</dbReference>
<dbReference type="Gene3D" id="3.30.565.10">
    <property type="entry name" value="Histidine kinase-like ATPase, C-terminal domain"/>
    <property type="match status" value="1"/>
</dbReference>
<dbReference type="STRING" id="472963.BKP45_08465"/>
<dbReference type="InterPro" id="IPR000700">
    <property type="entry name" value="PAS-assoc_C"/>
</dbReference>
<dbReference type="SMART" id="SM00091">
    <property type="entry name" value="PAS"/>
    <property type="match status" value="2"/>
</dbReference>
<evidence type="ECO:0000313" key="13">
    <source>
        <dbReference type="Proteomes" id="UP000180057"/>
    </source>
</evidence>
<dbReference type="SMART" id="SM00387">
    <property type="entry name" value="HATPase_c"/>
    <property type="match status" value="1"/>
</dbReference>
<organism evidence="12 13">
    <name type="scientific">Anaerobacillus alkalidiazotrophicus</name>
    <dbReference type="NCBI Taxonomy" id="472963"/>
    <lineage>
        <taxon>Bacteria</taxon>
        <taxon>Bacillati</taxon>
        <taxon>Bacillota</taxon>
        <taxon>Bacilli</taxon>
        <taxon>Bacillales</taxon>
        <taxon>Bacillaceae</taxon>
        <taxon>Anaerobacillus</taxon>
    </lineage>
</organism>
<evidence type="ECO:0000313" key="12">
    <source>
        <dbReference type="EMBL" id="OIJ20816.1"/>
    </source>
</evidence>
<dbReference type="NCBIfam" id="TIGR00229">
    <property type="entry name" value="sensory_box"/>
    <property type="match status" value="1"/>
</dbReference>
<dbReference type="InterPro" id="IPR003661">
    <property type="entry name" value="HisK_dim/P_dom"/>
</dbReference>
<dbReference type="PROSITE" id="PS50109">
    <property type="entry name" value="HIS_KIN"/>
    <property type="match status" value="1"/>
</dbReference>
<feature type="domain" description="PAS" evidence="10">
    <location>
        <begin position="118"/>
        <end position="188"/>
    </location>
</feature>
<dbReference type="PROSITE" id="PS50112">
    <property type="entry name" value="PAS"/>
    <property type="match status" value="2"/>
</dbReference>
<keyword evidence="8" id="KW-0902">Two-component regulatory system</keyword>
<dbReference type="PANTHER" id="PTHR43065">
    <property type="entry name" value="SENSOR HISTIDINE KINASE"/>
    <property type="match status" value="1"/>
</dbReference>
<dbReference type="PROSITE" id="PS50113">
    <property type="entry name" value="PAC"/>
    <property type="match status" value="1"/>
</dbReference>
<keyword evidence="5" id="KW-0547">Nucleotide-binding</keyword>
<dbReference type="InterPro" id="IPR036097">
    <property type="entry name" value="HisK_dim/P_sf"/>
</dbReference>
<dbReference type="InterPro" id="IPR013656">
    <property type="entry name" value="PAS_4"/>
</dbReference>
<dbReference type="AlphaFoldDB" id="A0A1S2M8A3"/>
<dbReference type="GO" id="GO:0005524">
    <property type="term" value="F:ATP binding"/>
    <property type="evidence" value="ECO:0007669"/>
    <property type="project" value="UniProtKB-KW"/>
</dbReference>
<dbReference type="Pfam" id="PF02518">
    <property type="entry name" value="HATPase_c"/>
    <property type="match status" value="1"/>
</dbReference>
<evidence type="ECO:0000259" key="11">
    <source>
        <dbReference type="PROSITE" id="PS50113"/>
    </source>
</evidence>
<feature type="domain" description="PAS" evidence="10">
    <location>
        <begin position="4"/>
        <end position="55"/>
    </location>
</feature>
<keyword evidence="13" id="KW-1185">Reference proteome</keyword>
<dbReference type="Gene3D" id="1.10.287.130">
    <property type="match status" value="1"/>
</dbReference>
<dbReference type="GO" id="GO:0000155">
    <property type="term" value="F:phosphorelay sensor kinase activity"/>
    <property type="evidence" value="ECO:0007669"/>
    <property type="project" value="InterPro"/>
</dbReference>
<dbReference type="InterPro" id="IPR036890">
    <property type="entry name" value="HATPase_C_sf"/>
</dbReference>
<dbReference type="PANTHER" id="PTHR43065:SF34">
    <property type="entry name" value="SPORULATION KINASE A"/>
    <property type="match status" value="1"/>
</dbReference>
<dbReference type="InterPro" id="IPR013767">
    <property type="entry name" value="PAS_fold"/>
</dbReference>
<evidence type="ECO:0000256" key="2">
    <source>
        <dbReference type="ARBA" id="ARBA00012438"/>
    </source>
</evidence>
<dbReference type="CDD" id="cd00082">
    <property type="entry name" value="HisKA"/>
    <property type="match status" value="1"/>
</dbReference>
<dbReference type="EMBL" id="MLQS01000007">
    <property type="protein sequence ID" value="OIJ20816.1"/>
    <property type="molecule type" value="Genomic_DNA"/>
</dbReference>
<comment type="catalytic activity">
    <reaction evidence="1">
        <text>ATP + protein L-histidine = ADP + protein N-phospho-L-histidine.</text>
        <dbReference type="EC" id="2.7.13.3"/>
    </reaction>
</comment>
<keyword evidence="3" id="KW-0597">Phosphoprotein</keyword>
<evidence type="ECO:0000256" key="6">
    <source>
        <dbReference type="ARBA" id="ARBA00022777"/>
    </source>
</evidence>
<dbReference type="InterPro" id="IPR005467">
    <property type="entry name" value="His_kinase_dom"/>
</dbReference>
<dbReference type="Pfam" id="PF00989">
    <property type="entry name" value="PAS"/>
    <property type="match status" value="1"/>
</dbReference>
<keyword evidence="6" id="KW-0418">Kinase</keyword>
<dbReference type="InterPro" id="IPR004358">
    <property type="entry name" value="Sig_transdc_His_kin-like_C"/>
</dbReference>
<protein>
    <recommendedName>
        <fullName evidence="2">histidine kinase</fullName>
        <ecNumber evidence="2">2.7.13.3</ecNumber>
    </recommendedName>
</protein>
<sequence>MEINKLDILDVLDKITDCFYVLDENWKIIYLNNEGEKIVNRTRDELIGKNIWAEFPELVDLPLYTNLYLAMEKRLPINFEMYHPIYKKWFNVRIYPIKEGLSVYFLDISDTKKINIRLEQHYQSLFDNNPDAVCSFDLDGRYIKVNDSLEKLTGYSETELLYQPFNPLIVKEDLKRTKEHFYKASKGIPQTYEYRIIHKSGRIIHWKVKNIPITVDDEIIGVFEIAKDITLQKIAEERIEKSEKLSLVGQLSASIAHEIRNPLTTLKGFLQLIRSQKGIDPIHIDIMLSEMDRIELITSELLFLAKPQSIEIKYANLKEIINDVVVLLQSQALMKNIEIVFEYQDVEPIRCVSNQLKQVFINLIKNAIESMSNEGRITISLVNLCNDNIMIEIIDQGCGISPELAKNIGLPFYSTKEKGTGLGMVTTYKIINDHGGKINFESKIGEGTTFRITFPKKLKNSFHNANN</sequence>
<dbReference type="Proteomes" id="UP000180057">
    <property type="component" value="Unassembled WGS sequence"/>
</dbReference>
<evidence type="ECO:0000256" key="5">
    <source>
        <dbReference type="ARBA" id="ARBA00022741"/>
    </source>
</evidence>
<name>A0A1S2M8A3_9BACI</name>
<dbReference type="InterPro" id="IPR000014">
    <property type="entry name" value="PAS"/>
</dbReference>
<comment type="caution">
    <text evidence="12">The sequence shown here is derived from an EMBL/GenBank/DDBJ whole genome shotgun (WGS) entry which is preliminary data.</text>
</comment>
<evidence type="ECO:0000256" key="7">
    <source>
        <dbReference type="ARBA" id="ARBA00022840"/>
    </source>
</evidence>
<proteinExistence type="predicted"/>
<evidence type="ECO:0000256" key="4">
    <source>
        <dbReference type="ARBA" id="ARBA00022679"/>
    </source>
</evidence>
<feature type="domain" description="PAC" evidence="11">
    <location>
        <begin position="190"/>
        <end position="241"/>
    </location>
</feature>
<evidence type="ECO:0000259" key="10">
    <source>
        <dbReference type="PROSITE" id="PS50112"/>
    </source>
</evidence>
<accession>A0A1S2M8A3</accession>
<dbReference type="SUPFAM" id="SSF55785">
    <property type="entry name" value="PYP-like sensor domain (PAS domain)"/>
    <property type="match status" value="2"/>
</dbReference>
<dbReference type="Pfam" id="PF08448">
    <property type="entry name" value="PAS_4"/>
    <property type="match status" value="1"/>
</dbReference>